<organism evidence="5 6">
    <name type="scientific">Varroa destructor</name>
    <name type="common">Honeybee mite</name>
    <dbReference type="NCBI Taxonomy" id="109461"/>
    <lineage>
        <taxon>Eukaryota</taxon>
        <taxon>Metazoa</taxon>
        <taxon>Ecdysozoa</taxon>
        <taxon>Arthropoda</taxon>
        <taxon>Chelicerata</taxon>
        <taxon>Arachnida</taxon>
        <taxon>Acari</taxon>
        <taxon>Parasitiformes</taxon>
        <taxon>Mesostigmata</taxon>
        <taxon>Gamasina</taxon>
        <taxon>Dermanyssoidea</taxon>
        <taxon>Varroidae</taxon>
        <taxon>Varroa</taxon>
    </lineage>
</organism>
<dbReference type="Pfam" id="PF16366">
    <property type="entry name" value="CEBP_ZZ"/>
    <property type="match status" value="1"/>
</dbReference>
<dbReference type="GO" id="GO:0043005">
    <property type="term" value="C:neuron projection"/>
    <property type="evidence" value="ECO:0007669"/>
    <property type="project" value="TreeGrafter"/>
</dbReference>
<evidence type="ECO:0000256" key="1">
    <source>
        <dbReference type="ARBA" id="ARBA00022884"/>
    </source>
</evidence>
<keyword evidence="1 2" id="KW-0694">RNA-binding</keyword>
<dbReference type="InParanoid" id="A0A7M7J9E6"/>
<dbReference type="GO" id="GO:2000766">
    <property type="term" value="P:negative regulation of cytoplasmic translation"/>
    <property type="evidence" value="ECO:0007669"/>
    <property type="project" value="TreeGrafter"/>
</dbReference>
<dbReference type="Gene3D" id="4.10.640.40">
    <property type="entry name" value="Cytoplasmic polyadenylation element-binding protein, ZZ domain"/>
    <property type="match status" value="1"/>
</dbReference>
<dbReference type="GO" id="GO:0045202">
    <property type="term" value="C:synapse"/>
    <property type="evidence" value="ECO:0007669"/>
    <property type="project" value="TreeGrafter"/>
</dbReference>
<dbReference type="OrthoDB" id="10033548at2759"/>
<feature type="domain" description="RRM" evidence="4">
    <location>
        <begin position="494"/>
        <end position="575"/>
    </location>
</feature>
<name>A0A7M7J9E6_VARDE</name>
<dbReference type="GO" id="GO:0003730">
    <property type="term" value="F:mRNA 3'-UTR binding"/>
    <property type="evidence" value="ECO:0007669"/>
    <property type="project" value="InterPro"/>
</dbReference>
<dbReference type="EnsemblMetazoa" id="XM_022792460">
    <property type="protein sequence ID" value="XP_022648195"/>
    <property type="gene ID" value="LOC111244911"/>
</dbReference>
<dbReference type="GO" id="GO:0000900">
    <property type="term" value="F:mRNA regulatory element binding translation repressor activity"/>
    <property type="evidence" value="ECO:0007669"/>
    <property type="project" value="TreeGrafter"/>
</dbReference>
<dbReference type="PANTHER" id="PTHR12566:SF9">
    <property type="entry name" value="CYTOPLASMIC POLYADENYLATION ELEMENT-BINDING PROTEIN 1"/>
    <property type="match status" value="1"/>
</dbReference>
<dbReference type="AlphaFoldDB" id="A0A7M7J9E6"/>
<dbReference type="GO" id="GO:0043022">
    <property type="term" value="F:ribosome binding"/>
    <property type="evidence" value="ECO:0007669"/>
    <property type="project" value="TreeGrafter"/>
</dbReference>
<feature type="compositionally biased region" description="Polar residues" evidence="3">
    <location>
        <begin position="623"/>
        <end position="638"/>
    </location>
</feature>
<dbReference type="Proteomes" id="UP000594260">
    <property type="component" value="Unplaced"/>
</dbReference>
<dbReference type="InterPro" id="IPR034819">
    <property type="entry name" value="CPEB"/>
</dbReference>
<dbReference type="InterPro" id="IPR035979">
    <property type="entry name" value="RBD_domain_sf"/>
</dbReference>
<protein>
    <recommendedName>
        <fullName evidence="4">RRM domain-containing protein</fullName>
    </recommendedName>
</protein>
<evidence type="ECO:0000256" key="3">
    <source>
        <dbReference type="SAM" id="MobiDB-lite"/>
    </source>
</evidence>
<evidence type="ECO:0000259" key="4">
    <source>
        <dbReference type="PROSITE" id="PS50102"/>
    </source>
</evidence>
<dbReference type="KEGG" id="vde:111244911"/>
<dbReference type="RefSeq" id="XP_022648194.1">
    <property type="nucleotide sequence ID" value="XM_022792459.1"/>
</dbReference>
<reference evidence="5" key="1">
    <citation type="submission" date="2021-01" db="UniProtKB">
        <authorList>
            <consortium name="EnsemblMetazoa"/>
        </authorList>
    </citation>
    <scope>IDENTIFICATION</scope>
</reference>
<dbReference type="GO" id="GO:0008135">
    <property type="term" value="F:translation factor activity, RNA binding"/>
    <property type="evidence" value="ECO:0007669"/>
    <property type="project" value="TreeGrafter"/>
</dbReference>
<dbReference type="SUPFAM" id="SSF54928">
    <property type="entry name" value="RNA-binding domain, RBD"/>
    <property type="match status" value="1"/>
</dbReference>
<feature type="compositionally biased region" description="Polar residues" evidence="3">
    <location>
        <begin position="1"/>
        <end position="14"/>
    </location>
</feature>
<dbReference type="InterPro" id="IPR032296">
    <property type="entry name" value="CEBP_ZZ"/>
</dbReference>
<dbReference type="Gene3D" id="3.30.70.330">
    <property type="match status" value="2"/>
</dbReference>
<evidence type="ECO:0000313" key="5">
    <source>
        <dbReference type="EnsemblMetazoa" id="XP_022648195"/>
    </source>
</evidence>
<sequence>MTSEVEQQQFTLPNAGSIRNLWKGPNFNPSHNDQSGFSETRRSQFPQQLQLSVSNDQSLQTLPTNCRPYLSSTSQGVIYGEPSLSKPRAITSCGQKPAAAQVAKEIPISPSHLQIEQGQRLPSKVIKGQDSAQDIEAGLRVLRGNNSSSLLFTASDSAPASPCPTTIGGKAPAMFIGGYDTGSGLHSASALAAIRKLAMIAQRAFGNRLGSTLLTADPVPTSNRIPSHISYLGEQPAFSICGSNNGCDYGRDGLNLLRANDTKFKSSSNDSVHFPARPPQTSSLAETFAFPANGYRGFSDCSLGSTSASSERSDVTSQGSSHYDAVLARLTAECKWRRKCPQLQKALIYWNSLALPSHSLQGDLANCSLATKVFLGGLPYDTTQMILMNLFSKWGVVTVQIPPVRQNSCRRLSHAYLVFEEETHVRRLLSNCVKREPGSYFFWVPSTKSRGGRFAQVIPWATQDNDWISPDMTTHVGANAVASSSCSGPKQRNTCVFIGGVHGEVSAKGLQLIMAQLFGPVLHAGIDTDCHGYPSGSARVTFASQESFYRALRAGFVQLETARFSKLMQLDPFVDEVGRCATCEMATVLFCRHIACLKYFCAICFEDHRRQNPGNDHPPLTRPRTNYSISSPYNHCGF</sequence>
<evidence type="ECO:0000313" key="6">
    <source>
        <dbReference type="Proteomes" id="UP000594260"/>
    </source>
</evidence>
<feature type="region of interest" description="Disordered" evidence="3">
    <location>
        <begin position="614"/>
        <end position="638"/>
    </location>
</feature>
<dbReference type="InterPro" id="IPR000504">
    <property type="entry name" value="RRM_dom"/>
</dbReference>
<dbReference type="GO" id="GO:0005737">
    <property type="term" value="C:cytoplasm"/>
    <property type="evidence" value="ECO:0007669"/>
    <property type="project" value="TreeGrafter"/>
</dbReference>
<dbReference type="PROSITE" id="PS50102">
    <property type="entry name" value="RRM"/>
    <property type="match status" value="1"/>
</dbReference>
<feature type="compositionally biased region" description="Polar residues" evidence="3">
    <location>
        <begin position="27"/>
        <end position="48"/>
    </location>
</feature>
<evidence type="ECO:0000256" key="2">
    <source>
        <dbReference type="PROSITE-ProRule" id="PRU00176"/>
    </source>
</evidence>
<proteinExistence type="predicted"/>
<dbReference type="InterPro" id="IPR012677">
    <property type="entry name" value="Nucleotide-bd_a/b_plait_sf"/>
</dbReference>
<accession>A0A7M7J9E6</accession>
<dbReference type="Pfam" id="PF16367">
    <property type="entry name" value="RRM_7"/>
    <property type="match status" value="1"/>
</dbReference>
<dbReference type="EnsemblMetazoa" id="XM_022792459">
    <property type="protein sequence ID" value="XP_022648194"/>
    <property type="gene ID" value="LOC111244911"/>
</dbReference>
<dbReference type="InterPro" id="IPR038446">
    <property type="entry name" value="CEBP_ZZ_sf"/>
</dbReference>
<dbReference type="PANTHER" id="PTHR12566">
    <property type="entry name" value="CYTOPLASMIC POLYADENYLATION ELEMENT BINDING PROTEIN CPEB"/>
    <property type="match status" value="1"/>
</dbReference>
<dbReference type="GO" id="GO:0005634">
    <property type="term" value="C:nucleus"/>
    <property type="evidence" value="ECO:0007669"/>
    <property type="project" value="TreeGrafter"/>
</dbReference>
<feature type="region of interest" description="Disordered" evidence="3">
    <location>
        <begin position="1"/>
        <end position="48"/>
    </location>
</feature>
<dbReference type="GeneID" id="111244911"/>
<dbReference type="RefSeq" id="XP_022648195.1">
    <property type="nucleotide sequence ID" value="XM_022792460.1"/>
</dbReference>
<keyword evidence="6" id="KW-1185">Reference proteome</keyword>